<dbReference type="Proteomes" id="UP001652394">
    <property type="component" value="Unassembled WGS sequence"/>
</dbReference>
<feature type="domain" description="HTH cro/C1-type" evidence="1">
    <location>
        <begin position="120"/>
        <end position="173"/>
    </location>
</feature>
<evidence type="ECO:0000313" key="3">
    <source>
        <dbReference type="Proteomes" id="UP001652394"/>
    </source>
</evidence>
<dbReference type="SMART" id="SM00507">
    <property type="entry name" value="HNHc"/>
    <property type="match status" value="1"/>
</dbReference>
<dbReference type="Pfam" id="PF13392">
    <property type="entry name" value="HNH_3"/>
    <property type="match status" value="1"/>
</dbReference>
<dbReference type="SMART" id="SM00530">
    <property type="entry name" value="HTH_XRE"/>
    <property type="match status" value="1"/>
</dbReference>
<evidence type="ECO:0000313" key="2">
    <source>
        <dbReference type="EMBL" id="MCU6748064.1"/>
    </source>
</evidence>
<organism evidence="2 3">
    <name type="scientific">Faecalicatena acetigenes</name>
    <dbReference type="NCBI Taxonomy" id="2981790"/>
    <lineage>
        <taxon>Bacteria</taxon>
        <taxon>Bacillati</taxon>
        <taxon>Bacillota</taxon>
        <taxon>Clostridia</taxon>
        <taxon>Lachnospirales</taxon>
        <taxon>Lachnospiraceae</taxon>
        <taxon>Faecalicatena</taxon>
    </lineage>
</organism>
<dbReference type="Gene3D" id="3.90.75.20">
    <property type="match status" value="1"/>
</dbReference>
<dbReference type="EMBL" id="JAOQJX010000015">
    <property type="protein sequence ID" value="MCU6748064.1"/>
    <property type="molecule type" value="Genomic_DNA"/>
</dbReference>
<dbReference type="InterPro" id="IPR044925">
    <property type="entry name" value="His-Me_finger_sf"/>
</dbReference>
<gene>
    <name evidence="2" type="ORF">OCV51_10440</name>
</gene>
<dbReference type="SUPFAM" id="SSF54060">
    <property type="entry name" value="His-Me finger endonucleases"/>
    <property type="match status" value="1"/>
</dbReference>
<accession>A0ABT2TCQ5</accession>
<sequence>MTEKEVIKSGFVIVERSGVIRDSKTGKTIIQNKNGNGYLRVYIPHTGDRFLVHRLVATAFIPNPDCKPQVNHKDGNKRNNSVENLEWVTCKENVNHYFKNHNPIRRKRYSNNKIGIYGFILRYCNKNNLSISAFEKMCGIGNGTVGRWEQGSNPSYETLRKIVQKTDIPIEELLKDEEKQVTK</sequence>
<protein>
    <submittedName>
        <fullName evidence="2">Helix-turn-helix domain-containing protein</fullName>
    </submittedName>
</protein>
<name>A0ABT2TCQ5_9FIRM</name>
<dbReference type="InterPro" id="IPR003615">
    <property type="entry name" value="HNH_nuc"/>
</dbReference>
<dbReference type="PROSITE" id="PS50943">
    <property type="entry name" value="HTH_CROC1"/>
    <property type="match status" value="1"/>
</dbReference>
<dbReference type="CDD" id="cd00093">
    <property type="entry name" value="HTH_XRE"/>
    <property type="match status" value="1"/>
</dbReference>
<keyword evidence="3" id="KW-1185">Reference proteome</keyword>
<dbReference type="Pfam" id="PF01381">
    <property type="entry name" value="HTH_3"/>
    <property type="match status" value="1"/>
</dbReference>
<dbReference type="InterPro" id="IPR010982">
    <property type="entry name" value="Lambda_DNA-bd_dom_sf"/>
</dbReference>
<dbReference type="RefSeq" id="WP_267304170.1">
    <property type="nucleotide sequence ID" value="NZ_JAOQJX010000015.1"/>
</dbReference>
<reference evidence="2 3" key="1">
    <citation type="journal article" date="2021" name="ISME Commun">
        <title>Automated analysis of genomic sequences facilitates high-throughput and comprehensive description of bacteria.</title>
        <authorList>
            <person name="Hitch T.C.A."/>
        </authorList>
    </citation>
    <scope>NUCLEOTIDE SEQUENCE [LARGE SCALE GENOMIC DNA]</scope>
    <source>
        <strain evidence="2 3">H2_18</strain>
    </source>
</reference>
<dbReference type="InterPro" id="IPR001387">
    <property type="entry name" value="Cro/C1-type_HTH"/>
</dbReference>
<proteinExistence type="predicted"/>
<dbReference type="SUPFAM" id="SSF47413">
    <property type="entry name" value="lambda repressor-like DNA-binding domains"/>
    <property type="match status" value="1"/>
</dbReference>
<dbReference type="Gene3D" id="1.10.260.40">
    <property type="entry name" value="lambda repressor-like DNA-binding domains"/>
    <property type="match status" value="1"/>
</dbReference>
<evidence type="ECO:0000259" key="1">
    <source>
        <dbReference type="PROSITE" id="PS50943"/>
    </source>
</evidence>
<comment type="caution">
    <text evidence="2">The sequence shown here is derived from an EMBL/GenBank/DDBJ whole genome shotgun (WGS) entry which is preliminary data.</text>
</comment>